<comment type="similarity">
    <text evidence="1">Belongs to the protein sulfotransferase family.</text>
</comment>
<evidence type="ECO:0000313" key="5">
    <source>
        <dbReference type="EMBL" id="GBG24639.1"/>
    </source>
</evidence>
<dbReference type="InterPro" id="IPR027417">
    <property type="entry name" value="P-loop_NTPase"/>
</dbReference>
<keyword evidence="6" id="KW-1185">Reference proteome</keyword>
<keyword evidence="3 5" id="KW-0808">Transferase</keyword>
<evidence type="ECO:0000256" key="3">
    <source>
        <dbReference type="ARBA" id="ARBA00022679"/>
    </source>
</evidence>
<dbReference type="SUPFAM" id="SSF52540">
    <property type="entry name" value="P-loop containing nucleoside triphosphate hydrolases"/>
    <property type="match status" value="1"/>
</dbReference>
<gene>
    <name evidence="5" type="ORF">FCC1311_008582</name>
</gene>
<dbReference type="GO" id="GO:0005794">
    <property type="term" value="C:Golgi apparatus"/>
    <property type="evidence" value="ECO:0007669"/>
    <property type="project" value="UniProtKB-ARBA"/>
</dbReference>
<evidence type="ECO:0000256" key="2">
    <source>
        <dbReference type="ARBA" id="ARBA00013262"/>
    </source>
</evidence>
<evidence type="ECO:0000313" key="6">
    <source>
        <dbReference type="Proteomes" id="UP000241890"/>
    </source>
</evidence>
<reference evidence="5 6" key="1">
    <citation type="submission" date="2017-12" db="EMBL/GenBank/DDBJ databases">
        <title>Sequencing, de novo assembly and annotation of complete genome of a new Thraustochytrid species, strain FCC1311.</title>
        <authorList>
            <person name="Sedici K."/>
            <person name="Godart F."/>
            <person name="Aiese Cigliano R."/>
            <person name="Sanseverino W."/>
            <person name="Barakat M."/>
            <person name="Ortet P."/>
            <person name="Marechal E."/>
            <person name="Cagnac O."/>
            <person name="Amato A."/>
        </authorList>
    </citation>
    <scope>NUCLEOTIDE SEQUENCE [LARGE SCALE GENOMIC DNA]</scope>
</reference>
<comment type="caution">
    <text evidence="5">The sequence shown here is derived from an EMBL/GenBank/DDBJ whole genome shotgun (WGS) entry which is preliminary data.</text>
</comment>
<sequence>MFAAGATVANKVSSQDLGPDPPAAALCAALELRLEVHELHDGISKDELRLAERCANAATENAKAWATLGRARSLYGLTDREGKPTQAMEAFKIAYMLDPTHFLEEYTQSLAACAAYERIFQILNSRVKANVVAKDTSQVRLSARIILRWAEAAAIAELETTETIYERLSAWVRQRGEIEVDAPDAEHVSDVEYLLSGLSNRLSSYDLAWSHASRANTIRREQAKERDEAARRDLLARAYLRGATNTMRRLGFSGQPRMASPLLPPRPLGKPLFIVGLERSGSTLLEQMLSMHPEIHGLGETMLFDTLAAPKAECSDGFELNMSSCVLDVNSTIEDASSPALYLEAISELYFDQAGEDAARSTRMPRYLTDKLPLNWRHIPMMHAYYPDVKILVMRRDPRDVLVSQFMASFHGIYGYHALHEDWCAQRIERFAHTMDLWSSLGHHWLDVSYEDLVRDPRRVLGNVLTYLELEWNEDVLRHETSTRTPQTLSRAQVSQALYSKSTGRWRRYARHLPPLDFAPLAAEDEAFCST</sequence>
<dbReference type="Pfam" id="PF13469">
    <property type="entry name" value="Sulfotransfer_3"/>
    <property type="match status" value="1"/>
</dbReference>
<dbReference type="EC" id="2.8.2.20" evidence="2"/>
<evidence type="ECO:0000256" key="4">
    <source>
        <dbReference type="ARBA" id="ARBA00048460"/>
    </source>
</evidence>
<protein>
    <recommendedName>
        <fullName evidence="2">protein-tyrosine sulfotransferase</fullName>
        <ecNumber evidence="2">2.8.2.20</ecNumber>
    </recommendedName>
</protein>
<dbReference type="InterPro" id="IPR026634">
    <property type="entry name" value="TPST-like"/>
</dbReference>
<dbReference type="Gene3D" id="3.40.50.300">
    <property type="entry name" value="P-loop containing nucleotide triphosphate hydrolases"/>
    <property type="match status" value="1"/>
</dbReference>
<dbReference type="EMBL" id="BEYU01000007">
    <property type="protein sequence ID" value="GBG24639.1"/>
    <property type="molecule type" value="Genomic_DNA"/>
</dbReference>
<dbReference type="PANTHER" id="PTHR12788">
    <property type="entry name" value="PROTEIN-TYROSINE SULFOTRANSFERASE 2"/>
    <property type="match status" value="1"/>
</dbReference>
<dbReference type="PANTHER" id="PTHR12788:SF10">
    <property type="entry name" value="PROTEIN-TYROSINE SULFOTRANSFERASE"/>
    <property type="match status" value="1"/>
</dbReference>
<dbReference type="AlphaFoldDB" id="A0A2R5G2U0"/>
<dbReference type="OrthoDB" id="512956at2759"/>
<proteinExistence type="inferred from homology"/>
<evidence type="ECO:0000256" key="1">
    <source>
        <dbReference type="ARBA" id="ARBA00009988"/>
    </source>
</evidence>
<dbReference type="Proteomes" id="UP000241890">
    <property type="component" value="Unassembled WGS sequence"/>
</dbReference>
<dbReference type="InParanoid" id="A0A2R5G2U0"/>
<comment type="catalytic activity">
    <reaction evidence="4">
        <text>L-tyrosyl-[protein] + 3'-phosphoadenylyl sulfate = O-sulfo-L-tyrosine-[protein] + adenosine 3',5'-bisphosphate + H(+)</text>
        <dbReference type="Rhea" id="RHEA:16801"/>
        <dbReference type="Rhea" id="RHEA-COMP:10136"/>
        <dbReference type="Rhea" id="RHEA-COMP:11688"/>
        <dbReference type="ChEBI" id="CHEBI:15378"/>
        <dbReference type="ChEBI" id="CHEBI:46858"/>
        <dbReference type="ChEBI" id="CHEBI:58339"/>
        <dbReference type="ChEBI" id="CHEBI:58343"/>
        <dbReference type="ChEBI" id="CHEBI:65286"/>
        <dbReference type="EC" id="2.8.2.20"/>
    </reaction>
</comment>
<name>A0A2R5G2U0_9STRA</name>
<accession>A0A2R5G2U0</accession>
<dbReference type="GO" id="GO:0008476">
    <property type="term" value="F:protein-tyrosine sulfotransferase activity"/>
    <property type="evidence" value="ECO:0007669"/>
    <property type="project" value="UniProtKB-EC"/>
</dbReference>
<organism evidence="5 6">
    <name type="scientific">Hondaea fermentalgiana</name>
    <dbReference type="NCBI Taxonomy" id="2315210"/>
    <lineage>
        <taxon>Eukaryota</taxon>
        <taxon>Sar</taxon>
        <taxon>Stramenopiles</taxon>
        <taxon>Bigyra</taxon>
        <taxon>Labyrinthulomycetes</taxon>
        <taxon>Thraustochytrida</taxon>
        <taxon>Thraustochytriidae</taxon>
        <taxon>Hondaea</taxon>
    </lineage>
</organism>